<feature type="compositionally biased region" description="Polar residues" evidence="1">
    <location>
        <begin position="353"/>
        <end position="369"/>
    </location>
</feature>
<protein>
    <submittedName>
        <fullName evidence="2">Uncharacterized protein</fullName>
    </submittedName>
</protein>
<feature type="region of interest" description="Disordered" evidence="1">
    <location>
        <begin position="134"/>
        <end position="213"/>
    </location>
</feature>
<feature type="region of interest" description="Disordered" evidence="1">
    <location>
        <begin position="1"/>
        <end position="20"/>
    </location>
</feature>
<dbReference type="AlphaFoldDB" id="A0A922AHI0"/>
<gene>
    <name evidence="2" type="ORF">I3842_14G001400</name>
</gene>
<evidence type="ECO:0000256" key="1">
    <source>
        <dbReference type="SAM" id="MobiDB-lite"/>
    </source>
</evidence>
<dbReference type="PANTHER" id="PTHR36373:SF1">
    <property type="entry name" value="EXPRESSED PROTEIN"/>
    <property type="match status" value="1"/>
</dbReference>
<feature type="compositionally biased region" description="Polar residues" evidence="1">
    <location>
        <begin position="156"/>
        <end position="168"/>
    </location>
</feature>
<sequence>MTITNNNNNNTTQRSEVQRTPTPTFNVHYLPYLLPLTVTSPSTVSARPESSLSLSLSLSLCVMEPAKIDWKRIESIFVEDELYEHLSAPKWVDFLAPDYSVDDDAWFCTPNCKHPKTADDFLKSTPSKITSSSNLFESLPVRDQNRRDAKLKRRGLTQSSISSTSNPKFNEDGENQNPYLSTPPIHQAKSTKATIKSAAEKRKMTDEVSQNNEAPELKSTFSARNLLMGRDILNQITEICNELKRMATRARERENIGSLSVEKRHGGVEEKEVKESFEVLGEVNGREKERKPLLQVGKEKSLGMGEGNVKEKQRRKNKADEAESVPISLDLDSVRRKRDETLLHIRTNPPSPQCFSATRGWTKTTASRTAKSRLTERGGVLQEVDQNKGVTKEGSAEKGRVSVVDRREARTLDVFWFLKPCTLSN</sequence>
<comment type="caution">
    <text evidence="2">The sequence shown here is derived from an EMBL/GenBank/DDBJ whole genome shotgun (WGS) entry which is preliminary data.</text>
</comment>
<feature type="compositionally biased region" description="Low complexity" evidence="1">
    <location>
        <begin position="188"/>
        <end position="197"/>
    </location>
</feature>
<dbReference type="Proteomes" id="UP000811246">
    <property type="component" value="Chromosome 14"/>
</dbReference>
<reference evidence="2" key="1">
    <citation type="submission" date="2021-01" db="EMBL/GenBank/DDBJ databases">
        <authorList>
            <person name="Lovell J.T."/>
            <person name="Bentley N."/>
            <person name="Bhattarai G."/>
            <person name="Jenkins J.W."/>
            <person name="Sreedasyam A."/>
            <person name="Alarcon Y."/>
            <person name="Bock C."/>
            <person name="Boston L."/>
            <person name="Carlson J."/>
            <person name="Cervantes K."/>
            <person name="Clermont K."/>
            <person name="Krom N."/>
            <person name="Kubenka K."/>
            <person name="Mamidi S."/>
            <person name="Mattison C."/>
            <person name="Monteros M."/>
            <person name="Pisani C."/>
            <person name="Plott C."/>
            <person name="Rajasekar S."/>
            <person name="Rhein H.S."/>
            <person name="Rohla C."/>
            <person name="Song M."/>
            <person name="Hilaire R.S."/>
            <person name="Shu S."/>
            <person name="Wells L."/>
            <person name="Wang X."/>
            <person name="Webber J."/>
            <person name="Heerema R.J."/>
            <person name="Klein P."/>
            <person name="Conner P."/>
            <person name="Grauke L."/>
            <person name="Grimwood J."/>
            <person name="Schmutz J."/>
            <person name="Randall J.J."/>
        </authorList>
    </citation>
    <scope>NUCLEOTIDE SEQUENCE</scope>
    <source>
        <tissue evidence="2">Leaf</tissue>
    </source>
</reference>
<dbReference type="PANTHER" id="PTHR36373">
    <property type="entry name" value="EXPRESSED PROTEIN"/>
    <property type="match status" value="1"/>
</dbReference>
<proteinExistence type="predicted"/>
<evidence type="ECO:0000313" key="3">
    <source>
        <dbReference type="Proteomes" id="UP000811246"/>
    </source>
</evidence>
<feature type="compositionally biased region" description="Low complexity" evidence="1">
    <location>
        <begin position="1"/>
        <end position="12"/>
    </location>
</feature>
<feature type="region of interest" description="Disordered" evidence="1">
    <location>
        <begin position="297"/>
        <end position="324"/>
    </location>
</feature>
<dbReference type="EMBL" id="CM031838">
    <property type="protein sequence ID" value="KAG6676884.1"/>
    <property type="molecule type" value="Genomic_DNA"/>
</dbReference>
<accession>A0A922AHI0</accession>
<evidence type="ECO:0000313" key="2">
    <source>
        <dbReference type="EMBL" id="KAG6676884.1"/>
    </source>
</evidence>
<name>A0A922AHI0_CARIL</name>
<organism evidence="2 3">
    <name type="scientific">Carya illinoinensis</name>
    <name type="common">Pecan</name>
    <dbReference type="NCBI Taxonomy" id="32201"/>
    <lineage>
        <taxon>Eukaryota</taxon>
        <taxon>Viridiplantae</taxon>
        <taxon>Streptophyta</taxon>
        <taxon>Embryophyta</taxon>
        <taxon>Tracheophyta</taxon>
        <taxon>Spermatophyta</taxon>
        <taxon>Magnoliopsida</taxon>
        <taxon>eudicotyledons</taxon>
        <taxon>Gunneridae</taxon>
        <taxon>Pentapetalae</taxon>
        <taxon>rosids</taxon>
        <taxon>fabids</taxon>
        <taxon>Fagales</taxon>
        <taxon>Juglandaceae</taxon>
        <taxon>Carya</taxon>
    </lineage>
</organism>
<feature type="region of interest" description="Disordered" evidence="1">
    <location>
        <begin position="345"/>
        <end position="372"/>
    </location>
</feature>